<evidence type="ECO:0000313" key="3">
    <source>
        <dbReference type="Proteomes" id="UP000037392"/>
    </source>
</evidence>
<dbReference type="Proteomes" id="UP000037392">
    <property type="component" value="Unassembled WGS sequence"/>
</dbReference>
<dbReference type="EMBL" id="ADLK01000041">
    <property type="protein sequence ID" value="KMW14146.1"/>
    <property type="molecule type" value="Genomic_DNA"/>
</dbReference>
<dbReference type="Gene3D" id="3.40.50.300">
    <property type="entry name" value="P-loop containing nucleotide triphosphate hydrolases"/>
    <property type="match status" value="1"/>
</dbReference>
<sequence>MAISAAPGRDLPGSKTCSVKNCPLCNGSGWIYWRDEEGREYGKRCECGLVERQIMEHKLQFASIPEAFKDLNLRSFRLGVYQREDSRRIIKDTCAAIKYYLDHLDDMRERGMGLYLYSGTKGSGKTRMAASIANELIHVYRMQVKFAGSMQIVNEIKATWDDRTRSESDLLRALSTVQVLIIDDFGTELPKDWIGERFYSIINGRYQDKLITFFTSNMSLPDLRYDDRITNRIRERTFQLPFPEESVREQIAEQNQKALIKGIKGGACD</sequence>
<organism evidence="2 3">
    <name type="scientific">[Clostridium] citroniae WAL-19142</name>
    <dbReference type="NCBI Taxonomy" id="742734"/>
    <lineage>
        <taxon>Bacteria</taxon>
        <taxon>Bacillati</taxon>
        <taxon>Bacillota</taxon>
        <taxon>Clostridia</taxon>
        <taxon>Lachnospirales</taxon>
        <taxon>Lachnospiraceae</taxon>
        <taxon>Enterocloster</taxon>
    </lineage>
</organism>
<dbReference type="AlphaFoldDB" id="A0A0J9BPP4"/>
<dbReference type="GO" id="GO:0006260">
    <property type="term" value="P:DNA replication"/>
    <property type="evidence" value="ECO:0007669"/>
    <property type="project" value="TreeGrafter"/>
</dbReference>
<feature type="domain" description="IstB-like ATP-binding" evidence="1">
    <location>
        <begin position="118"/>
        <end position="221"/>
    </location>
</feature>
<evidence type="ECO:0000313" key="2">
    <source>
        <dbReference type="EMBL" id="KMW14146.1"/>
    </source>
</evidence>
<gene>
    <name evidence="2" type="ORF">HMPREF9470_04908</name>
</gene>
<evidence type="ECO:0000259" key="1">
    <source>
        <dbReference type="Pfam" id="PF01695"/>
    </source>
</evidence>
<comment type="caution">
    <text evidence="2">The sequence shown here is derived from an EMBL/GenBank/DDBJ whole genome shotgun (WGS) entry which is preliminary data.</text>
</comment>
<dbReference type="GO" id="GO:0005524">
    <property type="term" value="F:ATP binding"/>
    <property type="evidence" value="ECO:0007669"/>
    <property type="project" value="InterPro"/>
</dbReference>
<protein>
    <recommendedName>
        <fullName evidence="1">IstB-like ATP-binding domain-containing protein</fullName>
    </recommendedName>
</protein>
<dbReference type="InterPro" id="IPR027417">
    <property type="entry name" value="P-loop_NTPase"/>
</dbReference>
<dbReference type="Pfam" id="PF01695">
    <property type="entry name" value="IstB_IS21"/>
    <property type="match status" value="1"/>
</dbReference>
<dbReference type="OrthoDB" id="2052561at2"/>
<proteinExistence type="predicted"/>
<dbReference type="InterPro" id="IPR002611">
    <property type="entry name" value="IstB_ATP-bd"/>
</dbReference>
<dbReference type="PANTHER" id="PTHR30050">
    <property type="entry name" value="CHROMOSOMAL REPLICATION INITIATOR PROTEIN DNAA"/>
    <property type="match status" value="1"/>
</dbReference>
<reference evidence="2 3" key="1">
    <citation type="submission" date="2011-04" db="EMBL/GenBank/DDBJ databases">
        <title>The Genome Sequence of Clostridium citroniae WAL-19142.</title>
        <authorList>
            <consortium name="The Broad Institute Genome Sequencing Platform"/>
            <person name="Earl A."/>
            <person name="Ward D."/>
            <person name="Feldgarden M."/>
            <person name="Gevers D."/>
            <person name="Warren Y.A."/>
            <person name="Tyrrell K.L."/>
            <person name="Citron D.M."/>
            <person name="Goldstein E.J."/>
            <person name="Daigneault M."/>
            <person name="Allen-Vercoe E."/>
            <person name="Young S.K."/>
            <person name="Zeng Q."/>
            <person name="Gargeya S."/>
            <person name="Fitzgerald M."/>
            <person name="Haas B."/>
            <person name="Abouelleil A."/>
            <person name="Alvarado L."/>
            <person name="Arachchi H.M."/>
            <person name="Berlin A."/>
            <person name="Brown A."/>
            <person name="Chapman S.B."/>
            <person name="Chen Z."/>
            <person name="Dunbar C."/>
            <person name="Freedman E."/>
            <person name="Gearin G."/>
            <person name="Gellesch M."/>
            <person name="Goldberg J."/>
            <person name="Griggs A."/>
            <person name="Gujja S."/>
            <person name="Heilman E.R."/>
            <person name="Heiman D."/>
            <person name="Howarth C."/>
            <person name="Larson L."/>
            <person name="Lui A."/>
            <person name="MacDonald P.J."/>
            <person name="Mehta T."/>
            <person name="Montmayeur A."/>
            <person name="Murphy C."/>
            <person name="Neiman D."/>
            <person name="Pearson M."/>
            <person name="Priest M."/>
            <person name="Roberts A."/>
            <person name="Saif S."/>
            <person name="Shea T."/>
            <person name="Shenoy N."/>
            <person name="Sisk P."/>
            <person name="Stolte C."/>
            <person name="Sykes S."/>
            <person name="White J."/>
            <person name="Yandava C."/>
            <person name="Wortman J."/>
            <person name="Nusbaum C."/>
            <person name="Birren B."/>
        </authorList>
    </citation>
    <scope>NUCLEOTIDE SEQUENCE [LARGE SCALE GENOMIC DNA]</scope>
    <source>
        <strain evidence="2 3">WAL-19142</strain>
    </source>
</reference>
<dbReference type="PATRIC" id="fig|742734.4.peg.5256"/>
<name>A0A0J9BPP4_9FIRM</name>
<dbReference type="SUPFAM" id="SSF52540">
    <property type="entry name" value="P-loop containing nucleoside triphosphate hydrolases"/>
    <property type="match status" value="1"/>
</dbReference>
<accession>A0A0J9BPP4</accession>
<dbReference type="PANTHER" id="PTHR30050:SF4">
    <property type="entry name" value="ATP-BINDING PROTEIN RV3427C IN INSERTION SEQUENCE-RELATED"/>
    <property type="match status" value="1"/>
</dbReference>